<dbReference type="Gene3D" id="3.40.50.720">
    <property type="entry name" value="NAD(P)-binding Rossmann-like Domain"/>
    <property type="match status" value="2"/>
</dbReference>
<dbReference type="STRING" id="33978.A6M13_11815"/>
<dbReference type="PANTHER" id="PTHR43333:SF1">
    <property type="entry name" value="D-ISOMER SPECIFIC 2-HYDROXYACID DEHYDROGENASE NAD-BINDING DOMAIN-CONTAINING PROTEIN"/>
    <property type="match status" value="1"/>
</dbReference>
<comment type="caution">
    <text evidence="4">The sequence shown here is derived from an EMBL/GenBank/DDBJ whole genome shotgun (WGS) entry which is preliminary data.</text>
</comment>
<dbReference type="GO" id="GO:0016616">
    <property type="term" value="F:oxidoreductase activity, acting on the CH-OH group of donors, NAD or NADP as acceptor"/>
    <property type="evidence" value="ECO:0007669"/>
    <property type="project" value="InterPro"/>
</dbReference>
<evidence type="ECO:0000256" key="2">
    <source>
        <dbReference type="ARBA" id="ARBA00023027"/>
    </source>
</evidence>
<evidence type="ECO:0000313" key="4">
    <source>
        <dbReference type="EMBL" id="OCS86878.1"/>
    </source>
</evidence>
<sequence length="315" mass="35586">MHVYVSFFIRPDLREPLMADFPNATFTFAPHDVNEEALATANVLLTYGEDVTEDMLEKAPQLQWIFVASAGIEKLPAQAIVERNIIVSNVRGIHKKPMAESIIGHILALKRAIPWMYEQKKKGEWSQDVRQEELNGSTALILGPGAIGGEIGRILQKFDVTTIGCNRSGERAKYMDETITFEKLKDYLPNADIVLSLLPKTKETDRLFSYDHFVSMKETAIFMNFGRSNIVEESVLIGALKEGQIASVVLDVFDEEPLSKDSELWTLDGVVISPHISSRSSRYVERSLAIFKPSLRKFMQGYRNLENIVDLKRGY</sequence>
<dbReference type="PANTHER" id="PTHR43333">
    <property type="entry name" value="2-HACID_DH_C DOMAIN-CONTAINING PROTEIN"/>
    <property type="match status" value="1"/>
</dbReference>
<proteinExistence type="predicted"/>
<organism evidence="4 5">
    <name type="scientific">Caryophanon tenue</name>
    <dbReference type="NCBI Taxonomy" id="33978"/>
    <lineage>
        <taxon>Bacteria</taxon>
        <taxon>Bacillati</taxon>
        <taxon>Bacillota</taxon>
        <taxon>Bacilli</taxon>
        <taxon>Bacillales</taxon>
        <taxon>Caryophanaceae</taxon>
        <taxon>Caryophanon</taxon>
    </lineage>
</organism>
<keyword evidence="2" id="KW-0520">NAD</keyword>
<dbReference type="RefSeq" id="WP_066544004.1">
    <property type="nucleotide sequence ID" value="NZ_MASJ01000007.1"/>
</dbReference>
<dbReference type="SUPFAM" id="SSF52283">
    <property type="entry name" value="Formate/glycerate dehydrogenase catalytic domain-like"/>
    <property type="match status" value="1"/>
</dbReference>
<dbReference type="InterPro" id="IPR036291">
    <property type="entry name" value="NAD(P)-bd_dom_sf"/>
</dbReference>
<accession>A0A1C0YI67</accession>
<dbReference type="CDD" id="cd05300">
    <property type="entry name" value="2-Hacid_dh_1"/>
    <property type="match status" value="1"/>
</dbReference>
<protein>
    <submittedName>
        <fullName evidence="4">3-phosphoglycerate dehydrogenase</fullName>
    </submittedName>
</protein>
<gene>
    <name evidence="4" type="ORF">A6M13_11815</name>
</gene>
<dbReference type="SUPFAM" id="SSF51735">
    <property type="entry name" value="NAD(P)-binding Rossmann-fold domains"/>
    <property type="match status" value="1"/>
</dbReference>
<evidence type="ECO:0000313" key="5">
    <source>
        <dbReference type="Proteomes" id="UP000093199"/>
    </source>
</evidence>
<evidence type="ECO:0000259" key="3">
    <source>
        <dbReference type="Pfam" id="PF02826"/>
    </source>
</evidence>
<keyword evidence="5" id="KW-1185">Reference proteome</keyword>
<dbReference type="EMBL" id="MASJ01000007">
    <property type="protein sequence ID" value="OCS86878.1"/>
    <property type="molecule type" value="Genomic_DNA"/>
</dbReference>
<dbReference type="Pfam" id="PF02826">
    <property type="entry name" value="2-Hacid_dh_C"/>
    <property type="match status" value="1"/>
</dbReference>
<reference evidence="4 5" key="1">
    <citation type="submission" date="2016-07" db="EMBL/GenBank/DDBJ databases">
        <title>Caryophanon tenue genome sequencing.</title>
        <authorList>
            <person name="Verma A."/>
            <person name="Pal Y."/>
            <person name="Krishnamurthi S."/>
        </authorList>
    </citation>
    <scope>NUCLEOTIDE SEQUENCE [LARGE SCALE GENOMIC DNA]</scope>
    <source>
        <strain evidence="4 5">DSM 14152</strain>
    </source>
</reference>
<evidence type="ECO:0000256" key="1">
    <source>
        <dbReference type="ARBA" id="ARBA00023002"/>
    </source>
</evidence>
<feature type="domain" description="D-isomer specific 2-hydroxyacid dehydrogenase NAD-binding" evidence="3">
    <location>
        <begin position="103"/>
        <end position="277"/>
    </location>
</feature>
<dbReference type="OrthoDB" id="9805416at2"/>
<keyword evidence="1" id="KW-0560">Oxidoreductase</keyword>
<dbReference type="Proteomes" id="UP000093199">
    <property type="component" value="Unassembled WGS sequence"/>
</dbReference>
<dbReference type="AlphaFoldDB" id="A0A1C0YI67"/>
<dbReference type="GO" id="GO:0051287">
    <property type="term" value="F:NAD binding"/>
    <property type="evidence" value="ECO:0007669"/>
    <property type="project" value="InterPro"/>
</dbReference>
<dbReference type="InterPro" id="IPR006140">
    <property type="entry name" value="D-isomer_DH_NAD-bd"/>
</dbReference>
<name>A0A1C0YI67_9BACL</name>